<protein>
    <submittedName>
        <fullName evidence="2">Uncharacterized protein</fullName>
    </submittedName>
</protein>
<dbReference type="EMBL" id="JARKHS020035591">
    <property type="protein sequence ID" value="KAK8757086.1"/>
    <property type="molecule type" value="Genomic_DNA"/>
</dbReference>
<comment type="caution">
    <text evidence="2">The sequence shown here is derived from an EMBL/GenBank/DDBJ whole genome shotgun (WGS) entry which is preliminary data.</text>
</comment>
<proteinExistence type="predicted"/>
<reference evidence="2 3" key="1">
    <citation type="journal article" date="2023" name="Arcadia Sci">
        <title>De novo assembly of a long-read Amblyomma americanum tick genome.</title>
        <authorList>
            <person name="Chou S."/>
            <person name="Poskanzer K.E."/>
            <person name="Rollins M."/>
            <person name="Thuy-Boun P.S."/>
        </authorList>
    </citation>
    <scope>NUCLEOTIDE SEQUENCE [LARGE SCALE GENOMIC DNA]</scope>
    <source>
        <strain evidence="2">F_SG_1</strain>
        <tissue evidence="2">Salivary glands</tissue>
    </source>
</reference>
<keyword evidence="3" id="KW-1185">Reference proteome</keyword>
<evidence type="ECO:0000256" key="1">
    <source>
        <dbReference type="SAM" id="MobiDB-lite"/>
    </source>
</evidence>
<feature type="compositionally biased region" description="Basic and acidic residues" evidence="1">
    <location>
        <begin position="129"/>
        <end position="148"/>
    </location>
</feature>
<feature type="region of interest" description="Disordered" evidence="1">
    <location>
        <begin position="80"/>
        <end position="172"/>
    </location>
</feature>
<accession>A0AAQ4D3P6</accession>
<dbReference type="Proteomes" id="UP001321473">
    <property type="component" value="Unassembled WGS sequence"/>
</dbReference>
<gene>
    <name evidence="2" type="ORF">V5799_000211</name>
</gene>
<dbReference type="AlphaFoldDB" id="A0AAQ4D3P6"/>
<sequence length="185" mass="20053">MFYSGCCAVPIRLYRKTTAACTRGGTVEHRVDVCPNPRNNLCRACGDITQEDGHECQPRCLICEGAHLMSSADCTWKQKNGAGAGRNPGGGKSSNQRQSREDRKNSGPDPQPWKKRVATQSPGPATRIAKRESRQRPEGSGRSRDKKFGGAGSEKTTSSKVSWARVAASPPPMLAVEKLQEKIAN</sequence>
<evidence type="ECO:0000313" key="3">
    <source>
        <dbReference type="Proteomes" id="UP001321473"/>
    </source>
</evidence>
<evidence type="ECO:0000313" key="2">
    <source>
        <dbReference type="EMBL" id="KAK8757086.1"/>
    </source>
</evidence>
<feature type="compositionally biased region" description="Gly residues" evidence="1">
    <location>
        <begin position="82"/>
        <end position="92"/>
    </location>
</feature>
<name>A0AAQ4D3P6_AMBAM</name>
<organism evidence="2 3">
    <name type="scientific">Amblyomma americanum</name>
    <name type="common">Lone star tick</name>
    <dbReference type="NCBI Taxonomy" id="6943"/>
    <lineage>
        <taxon>Eukaryota</taxon>
        <taxon>Metazoa</taxon>
        <taxon>Ecdysozoa</taxon>
        <taxon>Arthropoda</taxon>
        <taxon>Chelicerata</taxon>
        <taxon>Arachnida</taxon>
        <taxon>Acari</taxon>
        <taxon>Parasitiformes</taxon>
        <taxon>Ixodida</taxon>
        <taxon>Ixodoidea</taxon>
        <taxon>Ixodidae</taxon>
        <taxon>Amblyomminae</taxon>
        <taxon>Amblyomma</taxon>
    </lineage>
</organism>